<dbReference type="OrthoDB" id="2758221at2759"/>
<sequence length="555" mass="62529">MSYSLEQLASRTLADIAEEIIALREESSALKAAQLVSQVEHATALKELKETVERLERKNARLVDTNGKFAAILEERWRAKIQKRGLRAASIPYDILLHIFQTTQPGRHECEHSVVPEPRSQWLADLRMKKALTLVCKRWAYPATELLHADIVLRRMGQMTALAHTLRTQGHRSPLSVLVKSLRMDSRFVFESCVDAVRSDLEFLLREGTNLLSFSFHPHPSFPFSPIYAQQFDGFDPSWILEPNHGDACDLLAERLSSGLFTLDIAVTLAGRHVYQGVSVYLDHEPFVKYITQWQMPRLTALTCRSSDTVPGSLLASHGTKLTYLNFYDGLGKALHVVSPTLRYLNITQPKYPSFTAYRSIVVARDTDAPSIDSIRFVQASWSSPWIRVPTVCHPPLRLPADTGTHKGPLADLSHVPATEDVDDYFAPRSLPRRVSTGGGILHVFPNTCVRQQAWVVADERVPEDADDSDDEYLPPGWEDRRVEHEKEGRQGCEWLGFNAYPDSETSSNSEGFLHVGEDGEHTSEDGVEGDQSYDRETVLQMFRAGLEGDFLLHR</sequence>
<accession>A0A371D5L2</accession>
<organism evidence="3 4">
    <name type="scientific">Lentinus brumalis</name>
    <dbReference type="NCBI Taxonomy" id="2498619"/>
    <lineage>
        <taxon>Eukaryota</taxon>
        <taxon>Fungi</taxon>
        <taxon>Dikarya</taxon>
        <taxon>Basidiomycota</taxon>
        <taxon>Agaricomycotina</taxon>
        <taxon>Agaricomycetes</taxon>
        <taxon>Polyporales</taxon>
        <taxon>Polyporaceae</taxon>
        <taxon>Lentinus</taxon>
    </lineage>
</organism>
<keyword evidence="4" id="KW-1185">Reference proteome</keyword>
<dbReference type="EMBL" id="KZ857416">
    <property type="protein sequence ID" value="RDX47815.1"/>
    <property type="molecule type" value="Genomic_DNA"/>
</dbReference>
<name>A0A371D5L2_9APHY</name>
<evidence type="ECO:0000313" key="3">
    <source>
        <dbReference type="EMBL" id="RDX47815.1"/>
    </source>
</evidence>
<keyword evidence="1" id="KW-0175">Coiled coil</keyword>
<gene>
    <name evidence="3" type="ORF">OH76DRAFT_1484493</name>
</gene>
<feature type="coiled-coil region" evidence="1">
    <location>
        <begin position="13"/>
        <end position="65"/>
    </location>
</feature>
<evidence type="ECO:0000256" key="2">
    <source>
        <dbReference type="SAM" id="MobiDB-lite"/>
    </source>
</evidence>
<feature type="compositionally biased region" description="Basic and acidic residues" evidence="2">
    <location>
        <begin position="516"/>
        <end position="525"/>
    </location>
</feature>
<evidence type="ECO:0000256" key="1">
    <source>
        <dbReference type="SAM" id="Coils"/>
    </source>
</evidence>
<reference evidence="3 4" key="1">
    <citation type="journal article" date="2018" name="Biotechnol. Biofuels">
        <title>Integrative visual omics of the white-rot fungus Polyporus brumalis exposes the biotechnological potential of its oxidative enzymes for delignifying raw plant biomass.</title>
        <authorList>
            <person name="Miyauchi S."/>
            <person name="Rancon A."/>
            <person name="Drula E."/>
            <person name="Hage H."/>
            <person name="Chaduli D."/>
            <person name="Favel A."/>
            <person name="Grisel S."/>
            <person name="Henrissat B."/>
            <person name="Herpoel-Gimbert I."/>
            <person name="Ruiz-Duenas F.J."/>
            <person name="Chevret D."/>
            <person name="Hainaut M."/>
            <person name="Lin J."/>
            <person name="Wang M."/>
            <person name="Pangilinan J."/>
            <person name="Lipzen A."/>
            <person name="Lesage-Meessen L."/>
            <person name="Navarro D."/>
            <person name="Riley R."/>
            <person name="Grigoriev I.V."/>
            <person name="Zhou S."/>
            <person name="Raouche S."/>
            <person name="Rosso M.N."/>
        </authorList>
    </citation>
    <scope>NUCLEOTIDE SEQUENCE [LARGE SCALE GENOMIC DNA]</scope>
    <source>
        <strain evidence="3 4">BRFM 1820</strain>
    </source>
</reference>
<feature type="region of interest" description="Disordered" evidence="2">
    <location>
        <begin position="504"/>
        <end position="534"/>
    </location>
</feature>
<evidence type="ECO:0000313" key="4">
    <source>
        <dbReference type="Proteomes" id="UP000256964"/>
    </source>
</evidence>
<protein>
    <submittedName>
        <fullName evidence="3">Uncharacterized protein</fullName>
    </submittedName>
</protein>
<proteinExistence type="predicted"/>
<dbReference type="AlphaFoldDB" id="A0A371D5L2"/>
<dbReference type="Proteomes" id="UP000256964">
    <property type="component" value="Unassembled WGS sequence"/>
</dbReference>